<gene>
    <name evidence="1" type="ORF">RHMOL_Rhmol03G0046900</name>
</gene>
<organism evidence="1 2">
    <name type="scientific">Rhododendron molle</name>
    <name type="common">Chinese azalea</name>
    <name type="synonym">Azalea mollis</name>
    <dbReference type="NCBI Taxonomy" id="49168"/>
    <lineage>
        <taxon>Eukaryota</taxon>
        <taxon>Viridiplantae</taxon>
        <taxon>Streptophyta</taxon>
        <taxon>Embryophyta</taxon>
        <taxon>Tracheophyta</taxon>
        <taxon>Spermatophyta</taxon>
        <taxon>Magnoliopsida</taxon>
        <taxon>eudicotyledons</taxon>
        <taxon>Gunneridae</taxon>
        <taxon>Pentapetalae</taxon>
        <taxon>asterids</taxon>
        <taxon>Ericales</taxon>
        <taxon>Ericaceae</taxon>
        <taxon>Ericoideae</taxon>
        <taxon>Rhodoreae</taxon>
        <taxon>Rhododendron</taxon>
    </lineage>
</organism>
<reference evidence="1" key="1">
    <citation type="submission" date="2022-02" db="EMBL/GenBank/DDBJ databases">
        <title>Plant Genome Project.</title>
        <authorList>
            <person name="Zhang R.-G."/>
        </authorList>
    </citation>
    <scope>NUCLEOTIDE SEQUENCE</scope>
    <source>
        <strain evidence="1">AT1</strain>
    </source>
</reference>
<sequence length="223" mass="23973">MGGQSNYAPPPYIPLGQSDSELEVAPSNSGIPISAIPGVSGAGDSPAQWSSGICACCDDMQSCMLISVLHFKSVVSISGVIRLDNCFKYMNLSCIGLVCPCYLFGKNAEFLGSGTLMGSCTIHFILWALVNTVCCLVTDWLILGLPGCFVACYACGYRRAIRSKYNLQEAPCGDFVTHFFCHLCAICQEYREIRERSGDSNFADLNLVAITAPPVQTMESAST</sequence>
<keyword evidence="2" id="KW-1185">Reference proteome</keyword>
<accession>A0ACC0PAA8</accession>
<name>A0ACC0PAA8_RHOML</name>
<dbReference type="Proteomes" id="UP001062846">
    <property type="component" value="Chromosome 3"/>
</dbReference>
<evidence type="ECO:0000313" key="2">
    <source>
        <dbReference type="Proteomes" id="UP001062846"/>
    </source>
</evidence>
<evidence type="ECO:0000313" key="1">
    <source>
        <dbReference type="EMBL" id="KAI8562597.1"/>
    </source>
</evidence>
<comment type="caution">
    <text evidence="1">The sequence shown here is derived from an EMBL/GenBank/DDBJ whole genome shotgun (WGS) entry which is preliminary data.</text>
</comment>
<protein>
    <submittedName>
        <fullName evidence="1">Uncharacterized protein</fullName>
    </submittedName>
</protein>
<dbReference type="EMBL" id="CM046390">
    <property type="protein sequence ID" value="KAI8562597.1"/>
    <property type="molecule type" value="Genomic_DNA"/>
</dbReference>
<proteinExistence type="predicted"/>